<protein>
    <submittedName>
        <fullName evidence="2">Uncharacterized protein</fullName>
    </submittedName>
</protein>
<reference evidence="2" key="1">
    <citation type="journal article" date="2022" name="IScience">
        <title>Evolution of zygomycete secretomes and the origins of terrestrial fungal ecologies.</title>
        <authorList>
            <person name="Chang Y."/>
            <person name="Wang Y."/>
            <person name="Mondo S."/>
            <person name="Ahrendt S."/>
            <person name="Andreopoulos W."/>
            <person name="Barry K."/>
            <person name="Beard J."/>
            <person name="Benny G.L."/>
            <person name="Blankenship S."/>
            <person name="Bonito G."/>
            <person name="Cuomo C."/>
            <person name="Desiro A."/>
            <person name="Gervers K.A."/>
            <person name="Hundley H."/>
            <person name="Kuo A."/>
            <person name="LaButti K."/>
            <person name="Lang B.F."/>
            <person name="Lipzen A."/>
            <person name="O'Donnell K."/>
            <person name="Pangilinan J."/>
            <person name="Reynolds N."/>
            <person name="Sandor L."/>
            <person name="Smith M.E."/>
            <person name="Tsang A."/>
            <person name="Grigoriev I.V."/>
            <person name="Stajich J.E."/>
            <person name="Spatafora J.W."/>
        </authorList>
    </citation>
    <scope>NUCLEOTIDE SEQUENCE</scope>
    <source>
        <strain evidence="2">RSA 2281</strain>
    </source>
</reference>
<comment type="caution">
    <text evidence="2">The sequence shown here is derived from an EMBL/GenBank/DDBJ whole genome shotgun (WGS) entry which is preliminary data.</text>
</comment>
<evidence type="ECO:0000313" key="3">
    <source>
        <dbReference type="Proteomes" id="UP001209540"/>
    </source>
</evidence>
<evidence type="ECO:0000256" key="1">
    <source>
        <dbReference type="SAM" id="MobiDB-lite"/>
    </source>
</evidence>
<name>A0AAD5PHF8_9FUNG</name>
<organism evidence="2 3">
    <name type="scientific">Phascolomyces articulosus</name>
    <dbReference type="NCBI Taxonomy" id="60185"/>
    <lineage>
        <taxon>Eukaryota</taxon>
        <taxon>Fungi</taxon>
        <taxon>Fungi incertae sedis</taxon>
        <taxon>Mucoromycota</taxon>
        <taxon>Mucoromycotina</taxon>
        <taxon>Mucoromycetes</taxon>
        <taxon>Mucorales</taxon>
        <taxon>Lichtheimiaceae</taxon>
        <taxon>Phascolomyces</taxon>
    </lineage>
</organism>
<feature type="region of interest" description="Disordered" evidence="1">
    <location>
        <begin position="1"/>
        <end position="20"/>
    </location>
</feature>
<feature type="compositionally biased region" description="Low complexity" evidence="1">
    <location>
        <begin position="1"/>
        <end position="16"/>
    </location>
</feature>
<keyword evidence="3" id="KW-1185">Reference proteome</keyword>
<sequence>MPSTSGSPPSSSSSRSKFLPVTDFDSLPSIQYKNANWSSVELWSLSDDMARESYFNIGKGIGIFNTDKSHKTIKASFPYAKSHASFPAGLPARAARTRAYVCLPGNYRLHQGSHASVWHLQSEAPPPPTTSPKITCAFGVCLAVLLPVTVLPP</sequence>
<dbReference type="AlphaFoldDB" id="A0AAD5PHF8"/>
<dbReference type="EMBL" id="JAIXMP010000005">
    <property type="protein sequence ID" value="KAI9272765.1"/>
    <property type="molecule type" value="Genomic_DNA"/>
</dbReference>
<reference evidence="2" key="2">
    <citation type="submission" date="2023-02" db="EMBL/GenBank/DDBJ databases">
        <authorList>
            <consortium name="DOE Joint Genome Institute"/>
            <person name="Mondo S.J."/>
            <person name="Chang Y."/>
            <person name="Wang Y."/>
            <person name="Ahrendt S."/>
            <person name="Andreopoulos W."/>
            <person name="Barry K."/>
            <person name="Beard J."/>
            <person name="Benny G.L."/>
            <person name="Blankenship S."/>
            <person name="Bonito G."/>
            <person name="Cuomo C."/>
            <person name="Desiro A."/>
            <person name="Gervers K.A."/>
            <person name="Hundley H."/>
            <person name="Kuo A."/>
            <person name="LaButti K."/>
            <person name="Lang B.F."/>
            <person name="Lipzen A."/>
            <person name="O'Donnell K."/>
            <person name="Pangilinan J."/>
            <person name="Reynolds N."/>
            <person name="Sandor L."/>
            <person name="Smith M.W."/>
            <person name="Tsang A."/>
            <person name="Grigoriev I.V."/>
            <person name="Stajich J.E."/>
            <person name="Spatafora J.W."/>
        </authorList>
    </citation>
    <scope>NUCLEOTIDE SEQUENCE</scope>
    <source>
        <strain evidence="2">RSA 2281</strain>
    </source>
</reference>
<evidence type="ECO:0000313" key="2">
    <source>
        <dbReference type="EMBL" id="KAI9272765.1"/>
    </source>
</evidence>
<accession>A0AAD5PHF8</accession>
<proteinExistence type="predicted"/>
<gene>
    <name evidence="2" type="ORF">BDA99DRAFT_602030</name>
</gene>
<dbReference type="Proteomes" id="UP001209540">
    <property type="component" value="Unassembled WGS sequence"/>
</dbReference>